<dbReference type="AlphaFoldDB" id="K9VJ72"/>
<accession>K9VJ72</accession>
<dbReference type="Proteomes" id="UP000010478">
    <property type="component" value="Chromosome"/>
</dbReference>
<dbReference type="KEGG" id="oni:Osc7112_2895"/>
<dbReference type="EMBL" id="CP003614">
    <property type="protein sequence ID" value="AFZ07295.1"/>
    <property type="molecule type" value="Genomic_DNA"/>
</dbReference>
<protein>
    <recommendedName>
        <fullName evidence="3">Helix-turn-helix domain-containing protein</fullName>
    </recommendedName>
</protein>
<organism evidence="1 2">
    <name type="scientific">Phormidium nigroviride PCC 7112</name>
    <dbReference type="NCBI Taxonomy" id="179408"/>
    <lineage>
        <taxon>Bacteria</taxon>
        <taxon>Bacillati</taxon>
        <taxon>Cyanobacteriota</taxon>
        <taxon>Cyanophyceae</taxon>
        <taxon>Oscillatoriophycideae</taxon>
        <taxon>Oscillatoriales</taxon>
        <taxon>Oscillatoriaceae</taxon>
        <taxon>Phormidium</taxon>
    </lineage>
</organism>
<dbReference type="eggNOG" id="ENOG5032S1Q">
    <property type="taxonomic scope" value="Bacteria"/>
</dbReference>
<dbReference type="PATRIC" id="fig|179408.3.peg.3550"/>
<evidence type="ECO:0000313" key="1">
    <source>
        <dbReference type="EMBL" id="AFZ07295.1"/>
    </source>
</evidence>
<proteinExistence type="predicted"/>
<reference evidence="1 2" key="1">
    <citation type="submission" date="2012-05" db="EMBL/GenBank/DDBJ databases">
        <title>Finished chromosome of genome of Oscillatoria sp. PCC 7112.</title>
        <authorList>
            <consortium name="US DOE Joint Genome Institute"/>
            <person name="Gugger M."/>
            <person name="Coursin T."/>
            <person name="Rippka R."/>
            <person name="Tandeau De Marsac N."/>
            <person name="Huntemann M."/>
            <person name="Wei C.-L."/>
            <person name="Han J."/>
            <person name="Detter J.C."/>
            <person name="Han C."/>
            <person name="Tapia R."/>
            <person name="Davenport K."/>
            <person name="Daligault H."/>
            <person name="Erkkila T."/>
            <person name="Gu W."/>
            <person name="Munk A.C.C."/>
            <person name="Teshima H."/>
            <person name="Xu Y."/>
            <person name="Chain P."/>
            <person name="Chen A."/>
            <person name="Krypides N."/>
            <person name="Mavromatis K."/>
            <person name="Markowitz V."/>
            <person name="Szeto E."/>
            <person name="Ivanova N."/>
            <person name="Mikhailova N."/>
            <person name="Ovchinnikova G."/>
            <person name="Pagani I."/>
            <person name="Pati A."/>
            <person name="Goodwin L."/>
            <person name="Peters L."/>
            <person name="Pitluck S."/>
            <person name="Woyke T."/>
            <person name="Kerfeld C."/>
        </authorList>
    </citation>
    <scope>NUCLEOTIDE SEQUENCE [LARGE SCALE GENOMIC DNA]</scope>
    <source>
        <strain evidence="1 2">PCC 7112</strain>
    </source>
</reference>
<dbReference type="STRING" id="179408.Osc7112_2895"/>
<gene>
    <name evidence="1" type="ORF">Osc7112_2895</name>
</gene>
<name>K9VJ72_9CYAN</name>
<evidence type="ECO:0000313" key="2">
    <source>
        <dbReference type="Proteomes" id="UP000010478"/>
    </source>
</evidence>
<evidence type="ECO:0008006" key="3">
    <source>
        <dbReference type="Google" id="ProtNLM"/>
    </source>
</evidence>
<dbReference type="RefSeq" id="WP_015176578.1">
    <property type="nucleotide sequence ID" value="NC_019729.1"/>
</dbReference>
<keyword evidence="2" id="KW-1185">Reference proteome</keyword>
<dbReference type="HOGENOM" id="CLU_155840_0_0_3"/>
<sequence>MIHHSLTPRPITDREKRIIQLYADCQLAMTPQQFYAKWDVPQEALALICCRELSTVRRWFTRGGRHRHPQLHDLRHLALMNFLLEHFEAIPPELRQQLCLANS</sequence>